<proteinExistence type="predicted"/>
<gene>
    <name evidence="2" type="ORF">FSARC_5411</name>
</gene>
<dbReference type="PANTHER" id="PTHR35910:SF1">
    <property type="entry name" value="2EXR DOMAIN-CONTAINING PROTEIN"/>
    <property type="match status" value="1"/>
</dbReference>
<dbReference type="Pfam" id="PF20150">
    <property type="entry name" value="2EXR"/>
    <property type="match status" value="1"/>
</dbReference>
<dbReference type="EMBL" id="JABEXW010000260">
    <property type="protein sequence ID" value="KAF4966972.1"/>
    <property type="molecule type" value="Genomic_DNA"/>
</dbReference>
<sequence>MASATFHPFAKLPLELRLQIWEAACLPSSKHHRGLHYMDIEAEELENRGAMIVLRCDWSSPPEKRDPISLSNRSAYLWDGGLWRACKESRKVIVHHSHVNDWFRIQRICEDEHKWLGDQNGDWIGGDEAVPPSELIIQEDGEEWHLMVYPVRDVFCISASDWASLPSLEHLTIQVPFVGYDGDIYSFPAKNLALEFDSSWNLNWDFGHDDLWDLREEESPRGLLANMLADVARDPDFLPKLWLIDKSARWIARPGQDLSTVYHDCDSEYVEISCKDTRSGTTKYASRGAVTEFMEKLGRVCDWEYNNEYRQASCCCPCLGYLDDPFEVEKYVRILVRRDNEVGEFTNEDDNSVD</sequence>
<dbReference type="PANTHER" id="PTHR35910">
    <property type="entry name" value="2EXR DOMAIN-CONTAINING PROTEIN"/>
    <property type="match status" value="1"/>
</dbReference>
<evidence type="ECO:0000313" key="2">
    <source>
        <dbReference type="EMBL" id="KAF4966972.1"/>
    </source>
</evidence>
<dbReference type="AlphaFoldDB" id="A0A8H4TZK3"/>
<feature type="domain" description="2EXR" evidence="1">
    <location>
        <begin position="6"/>
        <end position="98"/>
    </location>
</feature>
<comment type="caution">
    <text evidence="2">The sequence shown here is derived from an EMBL/GenBank/DDBJ whole genome shotgun (WGS) entry which is preliminary data.</text>
</comment>
<name>A0A8H4TZK3_9HYPO</name>
<evidence type="ECO:0000259" key="1">
    <source>
        <dbReference type="Pfam" id="PF20150"/>
    </source>
</evidence>
<protein>
    <recommendedName>
        <fullName evidence="1">2EXR domain-containing protein</fullName>
    </recommendedName>
</protein>
<dbReference type="Proteomes" id="UP000622797">
    <property type="component" value="Unassembled WGS sequence"/>
</dbReference>
<keyword evidence="3" id="KW-1185">Reference proteome</keyword>
<reference evidence="2" key="2">
    <citation type="submission" date="2020-05" db="EMBL/GenBank/DDBJ databases">
        <authorList>
            <person name="Kim H.-S."/>
            <person name="Proctor R.H."/>
            <person name="Brown D.W."/>
        </authorList>
    </citation>
    <scope>NUCLEOTIDE SEQUENCE</scope>
    <source>
        <strain evidence="2">NRRL 20472</strain>
    </source>
</reference>
<evidence type="ECO:0000313" key="3">
    <source>
        <dbReference type="Proteomes" id="UP000622797"/>
    </source>
</evidence>
<reference evidence="2" key="1">
    <citation type="journal article" date="2020" name="BMC Genomics">
        <title>Correction to: Identification and distribution of gene clusters required for synthesis of sphingolipid metabolism inhibitors in diverse species of the filamentous fungus Fusarium.</title>
        <authorList>
            <person name="Kim H.S."/>
            <person name="Lohmar J.M."/>
            <person name="Busman M."/>
            <person name="Brown D.W."/>
            <person name="Naumann T.A."/>
            <person name="Divon H.H."/>
            <person name="Lysoe E."/>
            <person name="Uhlig S."/>
            <person name="Proctor R.H."/>
        </authorList>
    </citation>
    <scope>NUCLEOTIDE SEQUENCE</scope>
    <source>
        <strain evidence="2">NRRL 20472</strain>
    </source>
</reference>
<dbReference type="OrthoDB" id="3596450at2759"/>
<organism evidence="2 3">
    <name type="scientific">Fusarium sarcochroum</name>
    <dbReference type="NCBI Taxonomy" id="1208366"/>
    <lineage>
        <taxon>Eukaryota</taxon>
        <taxon>Fungi</taxon>
        <taxon>Dikarya</taxon>
        <taxon>Ascomycota</taxon>
        <taxon>Pezizomycotina</taxon>
        <taxon>Sordariomycetes</taxon>
        <taxon>Hypocreomycetidae</taxon>
        <taxon>Hypocreales</taxon>
        <taxon>Nectriaceae</taxon>
        <taxon>Fusarium</taxon>
        <taxon>Fusarium lateritium species complex</taxon>
    </lineage>
</organism>
<dbReference type="InterPro" id="IPR045518">
    <property type="entry name" value="2EXR"/>
</dbReference>
<accession>A0A8H4TZK3</accession>